<evidence type="ECO:0000256" key="1">
    <source>
        <dbReference type="SAM" id="Coils"/>
    </source>
</evidence>
<feature type="region of interest" description="Disordered" evidence="2">
    <location>
        <begin position="222"/>
        <end position="241"/>
    </location>
</feature>
<dbReference type="AlphaFoldDB" id="A0A6V7XTG3"/>
<sequence>MIFLFILWPSSNAMLKKSTESIKSIKRSISLDSLSNLDVWQLTDNLMTSKQTIEKSHSVIRDLKYSKNSKQLEEFKSDLTDLNKEIINKENMWISKVKNLLKHYKEIVNEAINLKNEENNFRKETKLDVKNKCKEEMNNNEIKVPEYKINEIKEIIYKFDEELKTINNKMVECTYEYVRLKEEFKQYYDKNKLNKYQILLLDINHSSKDYFEAIKNAKDLIGENKDSSSSNNNKSLKIPKLRRANPKKGEIKELLENKEKLKHDWNEINKMKIPVEKFVEKARELLGEMEKEIKNFEKTDKIFLETIHKLEVEKLNYGIIKKEEEEEEEESVSDFEGSCRDIESPRNYLSDAGKFCI</sequence>
<gene>
    <name evidence="3" type="ORF">MENT_LOCUS56203</name>
</gene>
<evidence type="ECO:0000313" key="4">
    <source>
        <dbReference type="Proteomes" id="UP000580250"/>
    </source>
</evidence>
<protein>
    <submittedName>
        <fullName evidence="3">Uncharacterized protein</fullName>
    </submittedName>
</protein>
<organism evidence="3 4">
    <name type="scientific">Meloidogyne enterolobii</name>
    <name type="common">Root-knot nematode worm</name>
    <name type="synonym">Meloidogyne mayaguensis</name>
    <dbReference type="NCBI Taxonomy" id="390850"/>
    <lineage>
        <taxon>Eukaryota</taxon>
        <taxon>Metazoa</taxon>
        <taxon>Ecdysozoa</taxon>
        <taxon>Nematoda</taxon>
        <taxon>Chromadorea</taxon>
        <taxon>Rhabditida</taxon>
        <taxon>Tylenchina</taxon>
        <taxon>Tylenchomorpha</taxon>
        <taxon>Tylenchoidea</taxon>
        <taxon>Meloidogynidae</taxon>
        <taxon>Meloidogyninae</taxon>
        <taxon>Meloidogyne</taxon>
    </lineage>
</organism>
<evidence type="ECO:0000313" key="3">
    <source>
        <dbReference type="EMBL" id="CAD2202564.1"/>
    </source>
</evidence>
<reference evidence="3 4" key="1">
    <citation type="submission" date="2020-08" db="EMBL/GenBank/DDBJ databases">
        <authorList>
            <person name="Koutsovoulos G."/>
            <person name="Danchin GJ E."/>
        </authorList>
    </citation>
    <scope>NUCLEOTIDE SEQUENCE [LARGE SCALE GENOMIC DNA]</scope>
</reference>
<keyword evidence="1" id="KW-0175">Coiled coil</keyword>
<feature type="coiled-coil region" evidence="1">
    <location>
        <begin position="65"/>
        <end position="124"/>
    </location>
</feature>
<feature type="coiled-coil region" evidence="1">
    <location>
        <begin position="251"/>
        <end position="299"/>
    </location>
</feature>
<comment type="caution">
    <text evidence="3">The sequence shown here is derived from an EMBL/GenBank/DDBJ whole genome shotgun (WGS) entry which is preliminary data.</text>
</comment>
<evidence type="ECO:0000256" key="2">
    <source>
        <dbReference type="SAM" id="MobiDB-lite"/>
    </source>
</evidence>
<proteinExistence type="predicted"/>
<accession>A0A6V7XTG3</accession>
<dbReference type="EMBL" id="CAJEWN010002216">
    <property type="protein sequence ID" value="CAD2202564.1"/>
    <property type="molecule type" value="Genomic_DNA"/>
</dbReference>
<name>A0A6V7XTG3_MELEN</name>
<dbReference type="Proteomes" id="UP000580250">
    <property type="component" value="Unassembled WGS sequence"/>
</dbReference>